<keyword evidence="2" id="KW-1185">Reference proteome</keyword>
<sequence length="82" mass="8868">MPLQRFRPISGRCKLCRGEVELHLASTVSAPKECPKCGQEIEPCPSSIAPEAKINVKPSVSNAKAAGFKVLKRLDGGEYESQ</sequence>
<dbReference type="AlphaFoldDB" id="A0A934RTI7"/>
<proteinExistence type="predicted"/>
<organism evidence="1 2">
    <name type="scientific">Pelagicoccus mobilis</name>
    <dbReference type="NCBI Taxonomy" id="415221"/>
    <lineage>
        <taxon>Bacteria</taxon>
        <taxon>Pseudomonadati</taxon>
        <taxon>Verrucomicrobiota</taxon>
        <taxon>Opitutia</taxon>
        <taxon>Puniceicoccales</taxon>
        <taxon>Pelagicoccaceae</taxon>
        <taxon>Pelagicoccus</taxon>
    </lineage>
</organism>
<dbReference type="Proteomes" id="UP000617628">
    <property type="component" value="Unassembled WGS sequence"/>
</dbReference>
<evidence type="ECO:0000313" key="1">
    <source>
        <dbReference type="EMBL" id="MBK1876602.1"/>
    </source>
</evidence>
<dbReference type="EMBL" id="JAENIL010000010">
    <property type="protein sequence ID" value="MBK1876602.1"/>
    <property type="molecule type" value="Genomic_DNA"/>
</dbReference>
<evidence type="ECO:0000313" key="2">
    <source>
        <dbReference type="Proteomes" id="UP000617628"/>
    </source>
</evidence>
<comment type="caution">
    <text evidence="1">The sequence shown here is derived from an EMBL/GenBank/DDBJ whole genome shotgun (WGS) entry which is preliminary data.</text>
</comment>
<gene>
    <name evidence="1" type="ORF">JIN87_06965</name>
</gene>
<protein>
    <recommendedName>
        <fullName evidence="3">Zinc ribbon domain-containing protein</fullName>
    </recommendedName>
</protein>
<dbReference type="RefSeq" id="WP_200354818.1">
    <property type="nucleotide sequence ID" value="NZ_JAENIL010000010.1"/>
</dbReference>
<evidence type="ECO:0008006" key="3">
    <source>
        <dbReference type="Google" id="ProtNLM"/>
    </source>
</evidence>
<name>A0A934RTI7_9BACT</name>
<accession>A0A934RTI7</accession>
<reference evidence="1" key="1">
    <citation type="submission" date="2021-01" db="EMBL/GenBank/DDBJ databases">
        <title>Modified the classification status of verrucomicrobia.</title>
        <authorList>
            <person name="Feng X."/>
        </authorList>
    </citation>
    <scope>NUCLEOTIDE SEQUENCE</scope>
    <source>
        <strain evidence="1">KCTC 13126</strain>
    </source>
</reference>